<feature type="domain" description="D-isomer specific 2-hydroxyacid dehydrogenase NAD-binding" evidence="6">
    <location>
        <begin position="140"/>
        <end position="335"/>
    </location>
</feature>
<dbReference type="SUPFAM" id="SSF52283">
    <property type="entry name" value="Formate/glycerate dehydrogenase catalytic domain-like"/>
    <property type="match status" value="1"/>
</dbReference>
<dbReference type="AlphaFoldDB" id="A0A2J6TDR9"/>
<dbReference type="PANTHER" id="PTHR42789">
    <property type="entry name" value="D-ISOMER SPECIFIC 2-HYDROXYACID DEHYDROGENASE FAMILY PROTEIN (AFU_ORTHOLOGUE AFUA_6G10090)"/>
    <property type="match status" value="1"/>
</dbReference>
<dbReference type="InterPro" id="IPR006139">
    <property type="entry name" value="D-isomer_2_OHA_DH_cat_dom"/>
</dbReference>
<evidence type="ECO:0000256" key="2">
    <source>
        <dbReference type="ARBA" id="ARBA00023002"/>
    </source>
</evidence>
<dbReference type="GO" id="GO:0051287">
    <property type="term" value="F:NAD binding"/>
    <property type="evidence" value="ECO:0007669"/>
    <property type="project" value="InterPro"/>
</dbReference>
<comment type="similarity">
    <text evidence="1 4">Belongs to the D-isomer specific 2-hydroxyacid dehydrogenase family.</text>
</comment>
<organism evidence="7 8">
    <name type="scientific">Hyaloscypha bicolor E</name>
    <dbReference type="NCBI Taxonomy" id="1095630"/>
    <lineage>
        <taxon>Eukaryota</taxon>
        <taxon>Fungi</taxon>
        <taxon>Dikarya</taxon>
        <taxon>Ascomycota</taxon>
        <taxon>Pezizomycotina</taxon>
        <taxon>Leotiomycetes</taxon>
        <taxon>Helotiales</taxon>
        <taxon>Hyaloscyphaceae</taxon>
        <taxon>Hyaloscypha</taxon>
        <taxon>Hyaloscypha bicolor</taxon>
    </lineage>
</organism>
<protein>
    <recommendedName>
        <fullName evidence="9">D-isomer-specific 2-hydroxyacid dehydrogenase-like protein</fullName>
    </recommendedName>
</protein>
<sequence>MPPIPPTPIKLAILDDYQNMATPHFENLKPTFSITVFGDTLLPYNHPSTPPEVKRQLVDRFKPFTVISSMRERTPFPRDLLEQLPNLKLLLTTGVRNAGIDMVAAKELGIHVTGAPGKGRSTSAAAKKKRGPDSTTQHAVALILGIARGIASDDKGVKEGGWQTDLATGLSGKNFSTLGLGRLGGNVAKIMYQSFGMRILAWSSSLTQDAADEKAKSLGLPVEDEDGKVFKVVSKEELFKEADVLSVHYVLSDRSRGVVGAADLALLKPSALFVNTSRGPLVDNNALLEVLEKGTIRGAAVDVFEIEPLPKDSWWRSEKWGTEGRSKVLLSPHMGYVEGETMGAWYEEQVEIVERWHEGKELLNVLA</sequence>
<keyword evidence="8" id="KW-1185">Reference proteome</keyword>
<dbReference type="InParanoid" id="A0A2J6TDR9"/>
<dbReference type="GeneID" id="36588014"/>
<dbReference type="InterPro" id="IPR050857">
    <property type="entry name" value="D-2-hydroxyacid_DH"/>
</dbReference>
<dbReference type="InterPro" id="IPR006140">
    <property type="entry name" value="D-isomer_DH_NAD-bd"/>
</dbReference>
<proteinExistence type="inferred from homology"/>
<dbReference type="CDD" id="cd12169">
    <property type="entry name" value="PGDH_like_1"/>
    <property type="match status" value="1"/>
</dbReference>
<feature type="domain" description="D-isomer specific 2-hydroxyacid dehydrogenase catalytic" evidence="5">
    <location>
        <begin position="54"/>
        <end position="120"/>
    </location>
</feature>
<evidence type="ECO:0000313" key="8">
    <source>
        <dbReference type="Proteomes" id="UP000235371"/>
    </source>
</evidence>
<dbReference type="GO" id="GO:0016616">
    <property type="term" value="F:oxidoreductase activity, acting on the CH-OH group of donors, NAD or NADP as acceptor"/>
    <property type="evidence" value="ECO:0007669"/>
    <property type="project" value="InterPro"/>
</dbReference>
<dbReference type="OrthoDB" id="298012at2759"/>
<evidence type="ECO:0000256" key="1">
    <source>
        <dbReference type="ARBA" id="ARBA00005854"/>
    </source>
</evidence>
<dbReference type="InterPro" id="IPR036291">
    <property type="entry name" value="NAD(P)-bd_dom_sf"/>
</dbReference>
<keyword evidence="2 4" id="KW-0560">Oxidoreductase</keyword>
<dbReference type="Pfam" id="PF02826">
    <property type="entry name" value="2-Hacid_dh_C"/>
    <property type="match status" value="1"/>
</dbReference>
<dbReference type="Proteomes" id="UP000235371">
    <property type="component" value="Unassembled WGS sequence"/>
</dbReference>
<evidence type="ECO:0000256" key="3">
    <source>
        <dbReference type="ARBA" id="ARBA00023027"/>
    </source>
</evidence>
<evidence type="ECO:0000256" key="4">
    <source>
        <dbReference type="RuleBase" id="RU003719"/>
    </source>
</evidence>
<dbReference type="Pfam" id="PF00389">
    <property type="entry name" value="2-Hacid_dh"/>
    <property type="match status" value="1"/>
</dbReference>
<evidence type="ECO:0000259" key="6">
    <source>
        <dbReference type="Pfam" id="PF02826"/>
    </source>
</evidence>
<accession>A0A2J6TDR9</accession>
<reference evidence="7 8" key="1">
    <citation type="submission" date="2016-04" db="EMBL/GenBank/DDBJ databases">
        <title>A degradative enzymes factory behind the ericoid mycorrhizal symbiosis.</title>
        <authorList>
            <consortium name="DOE Joint Genome Institute"/>
            <person name="Martino E."/>
            <person name="Morin E."/>
            <person name="Grelet G."/>
            <person name="Kuo A."/>
            <person name="Kohler A."/>
            <person name="Daghino S."/>
            <person name="Barry K."/>
            <person name="Choi C."/>
            <person name="Cichocki N."/>
            <person name="Clum A."/>
            <person name="Copeland A."/>
            <person name="Hainaut M."/>
            <person name="Haridas S."/>
            <person name="Labutti K."/>
            <person name="Lindquist E."/>
            <person name="Lipzen A."/>
            <person name="Khouja H.-R."/>
            <person name="Murat C."/>
            <person name="Ohm R."/>
            <person name="Olson A."/>
            <person name="Spatafora J."/>
            <person name="Veneault-Fourrey C."/>
            <person name="Henrissat B."/>
            <person name="Grigoriev I."/>
            <person name="Martin F."/>
            <person name="Perotto S."/>
        </authorList>
    </citation>
    <scope>NUCLEOTIDE SEQUENCE [LARGE SCALE GENOMIC DNA]</scope>
    <source>
        <strain evidence="7 8">E</strain>
    </source>
</reference>
<name>A0A2J6TDR9_9HELO</name>
<evidence type="ECO:0008006" key="9">
    <source>
        <dbReference type="Google" id="ProtNLM"/>
    </source>
</evidence>
<gene>
    <name evidence="7" type="ORF">K444DRAFT_611412</name>
</gene>
<dbReference type="EMBL" id="KZ613786">
    <property type="protein sequence ID" value="PMD61142.1"/>
    <property type="molecule type" value="Genomic_DNA"/>
</dbReference>
<dbReference type="PANTHER" id="PTHR42789:SF1">
    <property type="entry name" value="D-ISOMER SPECIFIC 2-HYDROXYACID DEHYDROGENASE FAMILY PROTEIN (AFU_ORTHOLOGUE AFUA_6G10090)"/>
    <property type="match status" value="1"/>
</dbReference>
<evidence type="ECO:0000313" key="7">
    <source>
        <dbReference type="EMBL" id="PMD61142.1"/>
    </source>
</evidence>
<keyword evidence="3" id="KW-0520">NAD</keyword>
<dbReference type="InterPro" id="IPR029753">
    <property type="entry name" value="D-isomer_DH_CS"/>
</dbReference>
<dbReference type="Gene3D" id="3.40.50.720">
    <property type="entry name" value="NAD(P)-binding Rossmann-like Domain"/>
    <property type="match status" value="2"/>
</dbReference>
<dbReference type="STRING" id="1095630.A0A2J6TDR9"/>
<dbReference type="RefSeq" id="XP_024738046.1">
    <property type="nucleotide sequence ID" value="XM_024879937.1"/>
</dbReference>
<evidence type="ECO:0000259" key="5">
    <source>
        <dbReference type="Pfam" id="PF00389"/>
    </source>
</evidence>
<dbReference type="SUPFAM" id="SSF51735">
    <property type="entry name" value="NAD(P)-binding Rossmann-fold domains"/>
    <property type="match status" value="1"/>
</dbReference>
<dbReference type="PROSITE" id="PS00671">
    <property type="entry name" value="D_2_HYDROXYACID_DH_3"/>
    <property type="match status" value="1"/>
</dbReference>